<dbReference type="PANTHER" id="PTHR37692">
    <property type="entry name" value="HYPOTHETICAL MEMBRANE SPANNING PROTEIN"/>
    <property type="match status" value="1"/>
</dbReference>
<organism evidence="2 3">
    <name type="scientific">Oceanobacillus longus</name>
    <dbReference type="NCBI Taxonomy" id="930120"/>
    <lineage>
        <taxon>Bacteria</taxon>
        <taxon>Bacillati</taxon>
        <taxon>Bacillota</taxon>
        <taxon>Bacilli</taxon>
        <taxon>Bacillales</taxon>
        <taxon>Bacillaceae</taxon>
        <taxon>Oceanobacillus</taxon>
    </lineage>
</organism>
<accession>A0ABV8H596</accession>
<dbReference type="PANTHER" id="PTHR37692:SF1">
    <property type="entry name" value="DUF420 DOMAIN-CONTAINING PROTEIN"/>
    <property type="match status" value="1"/>
</dbReference>
<comment type="caution">
    <text evidence="2">The sequence shown here is derived from an EMBL/GenBank/DDBJ whole genome shotgun (WGS) entry which is preliminary data.</text>
</comment>
<dbReference type="InterPro" id="IPR013833">
    <property type="entry name" value="Cyt_c_oxidase_su3_a-hlx"/>
</dbReference>
<gene>
    <name evidence="2" type="ORF">ACFOUV_16760</name>
</gene>
<keyword evidence="3" id="KW-1185">Reference proteome</keyword>
<name>A0ABV8H596_9BACI</name>
<protein>
    <submittedName>
        <fullName evidence="2">DUF420 domain-containing protein</fullName>
    </submittedName>
</protein>
<dbReference type="Proteomes" id="UP001595772">
    <property type="component" value="Unassembled WGS sequence"/>
</dbReference>
<reference evidence="3" key="1">
    <citation type="journal article" date="2019" name="Int. J. Syst. Evol. Microbiol.">
        <title>The Global Catalogue of Microorganisms (GCM) 10K type strain sequencing project: providing services to taxonomists for standard genome sequencing and annotation.</title>
        <authorList>
            <consortium name="The Broad Institute Genomics Platform"/>
            <consortium name="The Broad Institute Genome Sequencing Center for Infectious Disease"/>
            <person name="Wu L."/>
            <person name="Ma J."/>
        </authorList>
    </citation>
    <scope>NUCLEOTIDE SEQUENCE [LARGE SCALE GENOMIC DNA]</scope>
    <source>
        <strain evidence="3">IBRC-M 10703</strain>
    </source>
</reference>
<feature type="transmembrane region" description="Helical" evidence="1">
    <location>
        <begin position="6"/>
        <end position="26"/>
    </location>
</feature>
<dbReference type="InterPro" id="IPR007352">
    <property type="entry name" value="DUF420"/>
</dbReference>
<dbReference type="Pfam" id="PF04238">
    <property type="entry name" value="DUF420"/>
    <property type="match status" value="1"/>
</dbReference>
<keyword evidence="1" id="KW-1133">Transmembrane helix</keyword>
<evidence type="ECO:0000256" key="1">
    <source>
        <dbReference type="SAM" id="Phobius"/>
    </source>
</evidence>
<dbReference type="EMBL" id="JBHSAO010000014">
    <property type="protein sequence ID" value="MFC4025441.1"/>
    <property type="molecule type" value="Genomic_DNA"/>
</dbReference>
<dbReference type="Gene3D" id="1.20.120.80">
    <property type="entry name" value="Cytochrome c oxidase, subunit III, four-helix bundle"/>
    <property type="match status" value="1"/>
</dbReference>
<dbReference type="RefSeq" id="WP_379497934.1">
    <property type="nucleotide sequence ID" value="NZ_JBHSAO010000014.1"/>
</dbReference>
<feature type="transmembrane region" description="Helical" evidence="1">
    <location>
        <begin position="112"/>
        <end position="136"/>
    </location>
</feature>
<evidence type="ECO:0000313" key="3">
    <source>
        <dbReference type="Proteomes" id="UP001595772"/>
    </source>
</evidence>
<feature type="transmembrane region" description="Helical" evidence="1">
    <location>
        <begin position="38"/>
        <end position="60"/>
    </location>
</feature>
<keyword evidence="1" id="KW-0812">Transmembrane</keyword>
<feature type="transmembrane region" description="Helical" evidence="1">
    <location>
        <begin position="72"/>
        <end position="100"/>
    </location>
</feature>
<evidence type="ECO:0000313" key="2">
    <source>
        <dbReference type="EMBL" id="MFC4025441.1"/>
    </source>
</evidence>
<sequence length="151" mass="16677">MPFLPTISTFFIALSAILVAIGWVLISKGKKKAHKKVMLSAAVSAILFFIIYVSRTIFVGNTSFGGPDNIEIYYTIFLVFHIILATTGAVFGIVTITLALKRNIEKHRKIGPVTSIIWFFTAITGVMVYLLLYVIYDGGETTSMLKAIFGF</sequence>
<keyword evidence="1" id="KW-0472">Membrane</keyword>
<proteinExistence type="predicted"/>